<dbReference type="AlphaFoldDB" id="A0A8H2ZNS5"/>
<evidence type="ECO:0000313" key="2">
    <source>
        <dbReference type="EMBL" id="CAD6443650.1"/>
    </source>
</evidence>
<keyword evidence="3" id="KW-1185">Reference proteome</keyword>
<evidence type="ECO:0000256" key="1">
    <source>
        <dbReference type="SAM" id="MobiDB-lite"/>
    </source>
</evidence>
<reference evidence="2" key="1">
    <citation type="submission" date="2020-10" db="EMBL/GenBank/DDBJ databases">
        <authorList>
            <person name="Kusch S."/>
        </authorList>
    </citation>
    <scope>NUCLEOTIDE SEQUENCE</scope>
    <source>
        <strain evidence="2">SwB9</strain>
    </source>
</reference>
<name>A0A8H2ZNS5_9HELO</name>
<dbReference type="Proteomes" id="UP000624404">
    <property type="component" value="Unassembled WGS sequence"/>
</dbReference>
<sequence length="107" mass="11551">MDTPSKKSPVKKEPINKVKGGRVEKKNRTPARAAKNTVKSYIDSDDEGDDDDLIIKHEDTNAYDFGRAADGDEDMLGGGGYLGHGNGNARGNGGFVEEDNDFFDAES</sequence>
<protein>
    <submittedName>
        <fullName evidence="2">2f5a407f-afd8-4164-9640-dc8330180b57</fullName>
    </submittedName>
</protein>
<dbReference type="OrthoDB" id="3560778at2759"/>
<feature type="compositionally biased region" description="Basic and acidic residues" evidence="1">
    <location>
        <begin position="10"/>
        <end position="27"/>
    </location>
</feature>
<organism evidence="2 3">
    <name type="scientific">Sclerotinia trifoliorum</name>
    <dbReference type="NCBI Taxonomy" id="28548"/>
    <lineage>
        <taxon>Eukaryota</taxon>
        <taxon>Fungi</taxon>
        <taxon>Dikarya</taxon>
        <taxon>Ascomycota</taxon>
        <taxon>Pezizomycotina</taxon>
        <taxon>Leotiomycetes</taxon>
        <taxon>Helotiales</taxon>
        <taxon>Sclerotiniaceae</taxon>
        <taxon>Sclerotinia</taxon>
    </lineage>
</organism>
<proteinExistence type="predicted"/>
<feature type="region of interest" description="Disordered" evidence="1">
    <location>
        <begin position="87"/>
        <end position="107"/>
    </location>
</feature>
<accession>A0A8H2ZNS5</accession>
<feature type="compositionally biased region" description="Acidic residues" evidence="1">
    <location>
        <begin position="96"/>
        <end position="107"/>
    </location>
</feature>
<comment type="caution">
    <text evidence="2">The sequence shown here is derived from an EMBL/GenBank/DDBJ whole genome shotgun (WGS) entry which is preliminary data.</text>
</comment>
<gene>
    <name evidence="2" type="ORF">SCLTRI_LOCUS3442</name>
</gene>
<feature type="region of interest" description="Disordered" evidence="1">
    <location>
        <begin position="1"/>
        <end position="49"/>
    </location>
</feature>
<evidence type="ECO:0000313" key="3">
    <source>
        <dbReference type="Proteomes" id="UP000624404"/>
    </source>
</evidence>
<dbReference type="EMBL" id="CAJHIA010000010">
    <property type="protein sequence ID" value="CAD6443650.1"/>
    <property type="molecule type" value="Genomic_DNA"/>
</dbReference>